<comment type="subcellular location">
    <subcellularLocation>
        <location evidence="1">Cell envelope</location>
    </subcellularLocation>
</comment>
<feature type="signal peptide" evidence="5">
    <location>
        <begin position="1"/>
        <end position="20"/>
    </location>
</feature>
<dbReference type="OrthoDB" id="9814427at2"/>
<evidence type="ECO:0000259" key="6">
    <source>
        <dbReference type="Pfam" id="PF13407"/>
    </source>
</evidence>
<organism evidence="7 8">
    <name type="scientific">Aquibacillus halophilus</name>
    <dbReference type="NCBI Taxonomy" id="930132"/>
    <lineage>
        <taxon>Bacteria</taxon>
        <taxon>Bacillati</taxon>
        <taxon>Bacillota</taxon>
        <taxon>Bacilli</taxon>
        <taxon>Bacillales</taxon>
        <taxon>Bacillaceae</taxon>
        <taxon>Aquibacillus</taxon>
    </lineage>
</organism>
<feature type="domain" description="Periplasmic binding protein" evidence="6">
    <location>
        <begin position="72"/>
        <end position="328"/>
    </location>
</feature>
<proteinExistence type="inferred from homology"/>
<dbReference type="Proteomes" id="UP000799092">
    <property type="component" value="Unassembled WGS sequence"/>
</dbReference>
<gene>
    <name evidence="7" type="ORF">GH741_00510</name>
</gene>
<evidence type="ECO:0000313" key="8">
    <source>
        <dbReference type="Proteomes" id="UP000799092"/>
    </source>
</evidence>
<dbReference type="CDD" id="cd01536">
    <property type="entry name" value="PBP1_ABC_sugar_binding-like"/>
    <property type="match status" value="1"/>
</dbReference>
<accession>A0A6A8D6C2</accession>
<evidence type="ECO:0000313" key="7">
    <source>
        <dbReference type="EMBL" id="MRH41154.1"/>
    </source>
</evidence>
<name>A0A6A8D6C2_9BACI</name>
<dbReference type="InterPro" id="IPR025997">
    <property type="entry name" value="SBP_2_dom"/>
</dbReference>
<dbReference type="InterPro" id="IPR028082">
    <property type="entry name" value="Peripla_BP_I"/>
</dbReference>
<protein>
    <submittedName>
        <fullName evidence="7">Substrate-binding domain-containing protein</fullName>
    </submittedName>
</protein>
<reference evidence="7" key="1">
    <citation type="submission" date="2019-11" db="EMBL/GenBank/DDBJ databases">
        <authorList>
            <person name="Li J."/>
        </authorList>
    </citation>
    <scope>NUCLEOTIDE SEQUENCE</scope>
    <source>
        <strain evidence="7">B6B</strain>
    </source>
</reference>
<evidence type="ECO:0000256" key="4">
    <source>
        <dbReference type="SAM" id="MobiDB-lite"/>
    </source>
</evidence>
<dbReference type="Pfam" id="PF13407">
    <property type="entry name" value="Peripla_BP_4"/>
    <property type="match status" value="1"/>
</dbReference>
<dbReference type="AlphaFoldDB" id="A0A6A8D6C2"/>
<dbReference type="Gene3D" id="3.40.50.2300">
    <property type="match status" value="2"/>
</dbReference>
<dbReference type="SUPFAM" id="SSF53822">
    <property type="entry name" value="Periplasmic binding protein-like I"/>
    <property type="match status" value="1"/>
</dbReference>
<sequence>MKRKLLILLLMVVTLALVVAGCGGGETEDTSSSNGTDGSESSTNEGGTDSEATTEDSGESDDSTEVGYVLAGSDIFYQKGFEVFQGLAEENGWEVTKTTSDYDPKNEINNVQDMIAKGVDAIVLTTVNSSTGSKAAAIANEAGVPIFFVTALPDPNGEGVPDGSVSGPWYESGAGIAELAAAEHGPDSKIILIEGAYGQGIGELHRLGFLEQLAEEWDKTPEQVFEENVVFNQTGGWMTDEANTVMQDAITKTGGDFDFVFVMNEAMKDGVLKAIQPTGKDYPIYTINGQEGTVKQVADGVIEATYSIPPTTEAQIAFQQVKANLAGEDYPVFLKNVAVPVTEETADSPDIRPWLETEKYLEMAKNNETGIDISTMEEAGASDPDWSGQLDLNGAKSN</sequence>
<feature type="compositionally biased region" description="Low complexity" evidence="4">
    <location>
        <begin position="30"/>
        <end position="44"/>
    </location>
</feature>
<keyword evidence="3 5" id="KW-0732">Signal</keyword>
<feature type="chain" id="PRO_5038509860" evidence="5">
    <location>
        <begin position="21"/>
        <end position="398"/>
    </location>
</feature>
<dbReference type="PANTHER" id="PTHR46847:SF1">
    <property type="entry name" value="D-ALLOSE-BINDING PERIPLASMIC PROTEIN-RELATED"/>
    <property type="match status" value="1"/>
</dbReference>
<dbReference type="GO" id="GO:0030313">
    <property type="term" value="C:cell envelope"/>
    <property type="evidence" value="ECO:0007669"/>
    <property type="project" value="UniProtKB-SubCell"/>
</dbReference>
<comment type="caution">
    <text evidence="7">The sequence shown here is derived from an EMBL/GenBank/DDBJ whole genome shotgun (WGS) entry which is preliminary data.</text>
</comment>
<feature type="region of interest" description="Disordered" evidence="4">
    <location>
        <begin position="378"/>
        <end position="398"/>
    </location>
</feature>
<dbReference type="EMBL" id="WJNG01000001">
    <property type="protein sequence ID" value="MRH41154.1"/>
    <property type="molecule type" value="Genomic_DNA"/>
</dbReference>
<dbReference type="RefSeq" id="WP_153734821.1">
    <property type="nucleotide sequence ID" value="NZ_WJNG01000001.1"/>
</dbReference>
<evidence type="ECO:0000256" key="2">
    <source>
        <dbReference type="ARBA" id="ARBA00007639"/>
    </source>
</evidence>
<keyword evidence="8" id="KW-1185">Reference proteome</keyword>
<evidence type="ECO:0000256" key="3">
    <source>
        <dbReference type="ARBA" id="ARBA00022729"/>
    </source>
</evidence>
<feature type="compositionally biased region" description="Acidic residues" evidence="4">
    <location>
        <begin position="52"/>
        <end position="64"/>
    </location>
</feature>
<dbReference type="PANTHER" id="PTHR46847">
    <property type="entry name" value="D-ALLOSE-BINDING PERIPLASMIC PROTEIN-RELATED"/>
    <property type="match status" value="1"/>
</dbReference>
<evidence type="ECO:0000256" key="1">
    <source>
        <dbReference type="ARBA" id="ARBA00004196"/>
    </source>
</evidence>
<comment type="similarity">
    <text evidence="2">Belongs to the bacterial solute-binding protein 2 family.</text>
</comment>
<dbReference type="GO" id="GO:0030246">
    <property type="term" value="F:carbohydrate binding"/>
    <property type="evidence" value="ECO:0007669"/>
    <property type="project" value="UniProtKB-ARBA"/>
</dbReference>
<evidence type="ECO:0000256" key="5">
    <source>
        <dbReference type="SAM" id="SignalP"/>
    </source>
</evidence>
<feature type="region of interest" description="Disordered" evidence="4">
    <location>
        <begin position="24"/>
        <end position="64"/>
    </location>
</feature>
<dbReference type="PROSITE" id="PS51257">
    <property type="entry name" value="PROKAR_LIPOPROTEIN"/>
    <property type="match status" value="1"/>
</dbReference>